<feature type="transmembrane region" description="Helical" evidence="11">
    <location>
        <begin position="372"/>
        <end position="392"/>
    </location>
</feature>
<feature type="transmembrane region" description="Helical" evidence="11">
    <location>
        <begin position="463"/>
        <end position="484"/>
    </location>
</feature>
<dbReference type="Proteomes" id="UP001549691">
    <property type="component" value="Unassembled WGS sequence"/>
</dbReference>
<reference evidence="12 13" key="1">
    <citation type="submission" date="2024-07" db="EMBL/GenBank/DDBJ databases">
        <title>Uliginosibacterium flavum JJ3220;KACC:17644.</title>
        <authorList>
            <person name="Kim M.K."/>
        </authorList>
    </citation>
    <scope>NUCLEOTIDE SEQUENCE [LARGE SCALE GENOMIC DNA]</scope>
    <source>
        <strain evidence="12 13">KACC:17644</strain>
    </source>
</reference>
<keyword evidence="8 11" id="KW-1133">Transmembrane helix</keyword>
<proteinExistence type="inferred from homology"/>
<comment type="caution">
    <text evidence="12">The sequence shown here is derived from an EMBL/GenBank/DDBJ whole genome shotgun (WGS) entry which is preliminary data.</text>
</comment>
<organism evidence="12 13">
    <name type="scientific">Uliginosibacterium flavum</name>
    <dbReference type="NCBI Taxonomy" id="1396831"/>
    <lineage>
        <taxon>Bacteria</taxon>
        <taxon>Pseudomonadati</taxon>
        <taxon>Pseudomonadota</taxon>
        <taxon>Betaproteobacteria</taxon>
        <taxon>Rhodocyclales</taxon>
        <taxon>Zoogloeaceae</taxon>
        <taxon>Uliginosibacterium</taxon>
    </lineage>
</organism>
<evidence type="ECO:0000256" key="11">
    <source>
        <dbReference type="RuleBase" id="RU363058"/>
    </source>
</evidence>
<feature type="transmembrane region" description="Helical" evidence="11">
    <location>
        <begin position="112"/>
        <end position="134"/>
    </location>
</feature>
<evidence type="ECO:0000256" key="1">
    <source>
        <dbReference type="ARBA" id="ARBA00004651"/>
    </source>
</evidence>
<feature type="transmembrane region" description="Helical" evidence="11">
    <location>
        <begin position="84"/>
        <end position="106"/>
    </location>
</feature>
<keyword evidence="5 11" id="KW-0592">Phosphate transport</keyword>
<feature type="transmembrane region" description="Helical" evidence="11">
    <location>
        <begin position="413"/>
        <end position="432"/>
    </location>
</feature>
<gene>
    <name evidence="12" type="ORF">ABXR19_16610</name>
</gene>
<dbReference type="InterPro" id="IPR001204">
    <property type="entry name" value="Phos_transporter"/>
</dbReference>
<name>A0ABV2TPF4_9RHOO</name>
<dbReference type="Pfam" id="PF01384">
    <property type="entry name" value="PHO4"/>
    <property type="match status" value="1"/>
</dbReference>
<dbReference type="PANTHER" id="PTHR11101:SF65">
    <property type="entry name" value="LOW-AFFINITY INORGANIC PHOSPHATE TRANSPORTER PITA-RELATED"/>
    <property type="match status" value="1"/>
</dbReference>
<keyword evidence="9 11" id="KW-0472">Membrane</keyword>
<comment type="catalytic activity">
    <reaction evidence="10">
        <text>phosphate(in) + H(+)(in) = phosphate(out) + H(+)(out)</text>
        <dbReference type="Rhea" id="RHEA:29939"/>
        <dbReference type="ChEBI" id="CHEBI:15378"/>
        <dbReference type="ChEBI" id="CHEBI:43474"/>
    </reaction>
</comment>
<evidence type="ECO:0000256" key="5">
    <source>
        <dbReference type="ARBA" id="ARBA00022592"/>
    </source>
</evidence>
<evidence type="ECO:0000313" key="12">
    <source>
        <dbReference type="EMBL" id="MET7015815.1"/>
    </source>
</evidence>
<keyword evidence="13" id="KW-1185">Reference proteome</keyword>
<evidence type="ECO:0000256" key="7">
    <source>
        <dbReference type="ARBA" id="ARBA00022847"/>
    </source>
</evidence>
<evidence type="ECO:0000256" key="8">
    <source>
        <dbReference type="ARBA" id="ARBA00022989"/>
    </source>
</evidence>
<accession>A0ABV2TPF4</accession>
<feature type="transmembrane region" description="Helical" evidence="11">
    <location>
        <begin position="52"/>
        <end position="77"/>
    </location>
</feature>
<protein>
    <recommendedName>
        <fullName evidence="11">Phosphate transporter</fullName>
    </recommendedName>
</protein>
<dbReference type="RefSeq" id="WP_354602272.1">
    <property type="nucleotide sequence ID" value="NZ_JBEWZI010000022.1"/>
</dbReference>
<sequence>MFDLFSGLSVTVGISLFLALAFVFCFEFINGFHDTANAVATVIYTRAMPPHLAVICSGIFNFFGVLLGGLGVAYAIVHLLPVDLLLNVASAQGMVMVFSLLAAAILWNFGTWYLALPASSSHTLIGSILGVGLANALLNEIPLAAGVNWKKAIDVMLSLVVSPTVGFACAALLLWIFIRFWPTSRMHKTPTMRQNIDGKKHPPFWTRLSLVGSAMGMSFVHGSNDGQKGIGLVMLVLIGIVPGKFVVNLDATPLEIQRAYDSATHLQQIYERNAPVLSEMLALGKLPNHTLPAQFKCDPTASIPAIQELTTTLEGVTDYRTLSDENRRKMRRIMLCLDDTAKKVSALPGIPAKEKKDLKKLRADLTATTEYAPYWVVVGIALALGLGTMIGWKRVVKTVGEKIGQKSMTYGQGACAQAVAMCGIGLATFFGLPVSTTHVLSSGVAGTMVANRSGLQGGTVRHILIAWVLTMPASMLLSAGFYWLGSVLVR</sequence>
<keyword evidence="4" id="KW-1003">Cell membrane</keyword>
<keyword evidence="6 11" id="KW-0812">Transmembrane</keyword>
<feature type="transmembrane region" description="Helical" evidence="11">
    <location>
        <begin position="12"/>
        <end position="32"/>
    </location>
</feature>
<evidence type="ECO:0000256" key="10">
    <source>
        <dbReference type="ARBA" id="ARBA00047348"/>
    </source>
</evidence>
<evidence type="ECO:0000256" key="3">
    <source>
        <dbReference type="ARBA" id="ARBA00022448"/>
    </source>
</evidence>
<evidence type="ECO:0000256" key="4">
    <source>
        <dbReference type="ARBA" id="ARBA00022475"/>
    </source>
</evidence>
<evidence type="ECO:0000313" key="13">
    <source>
        <dbReference type="Proteomes" id="UP001549691"/>
    </source>
</evidence>
<dbReference type="EMBL" id="JBEWZI010000022">
    <property type="protein sequence ID" value="MET7015815.1"/>
    <property type="molecule type" value="Genomic_DNA"/>
</dbReference>
<dbReference type="PANTHER" id="PTHR11101">
    <property type="entry name" value="PHOSPHATE TRANSPORTER"/>
    <property type="match status" value="1"/>
</dbReference>
<evidence type="ECO:0000256" key="9">
    <source>
        <dbReference type="ARBA" id="ARBA00023136"/>
    </source>
</evidence>
<feature type="transmembrane region" description="Helical" evidence="11">
    <location>
        <begin position="229"/>
        <end position="247"/>
    </location>
</feature>
<evidence type="ECO:0000256" key="6">
    <source>
        <dbReference type="ARBA" id="ARBA00022692"/>
    </source>
</evidence>
<evidence type="ECO:0000256" key="2">
    <source>
        <dbReference type="ARBA" id="ARBA00005342"/>
    </source>
</evidence>
<comment type="subcellular location">
    <subcellularLocation>
        <location evidence="1">Cell membrane</location>
        <topology evidence="1">Multi-pass membrane protein</topology>
    </subcellularLocation>
    <subcellularLocation>
        <location evidence="11">Membrane</location>
        <topology evidence="11">Multi-pass membrane protein</topology>
    </subcellularLocation>
</comment>
<keyword evidence="7" id="KW-0769">Symport</keyword>
<keyword evidence="3 11" id="KW-0813">Transport</keyword>
<comment type="similarity">
    <text evidence="2">Belongs to the inorganic phosphate transporter (PiT) (TC 2.A.20) family. Pit subfamily.</text>
</comment>
<feature type="transmembrane region" description="Helical" evidence="11">
    <location>
        <begin position="155"/>
        <end position="178"/>
    </location>
</feature>
<feature type="transmembrane region" description="Helical" evidence="11">
    <location>
        <begin position="204"/>
        <end position="222"/>
    </location>
</feature>